<dbReference type="EMBL" id="JAATJJ010000003">
    <property type="protein sequence ID" value="NJB72911.1"/>
    <property type="molecule type" value="Genomic_DNA"/>
</dbReference>
<dbReference type="CDD" id="cd14789">
    <property type="entry name" value="Tiki"/>
    <property type="match status" value="1"/>
</dbReference>
<protein>
    <submittedName>
        <fullName evidence="1">Uncharacterized protein YbaP (TraB family)</fullName>
    </submittedName>
</protein>
<dbReference type="RefSeq" id="WP_167966569.1">
    <property type="nucleotide sequence ID" value="NZ_JAATJJ010000003.1"/>
</dbReference>
<dbReference type="InterPro" id="IPR002816">
    <property type="entry name" value="TraB/PrgY/GumN_fam"/>
</dbReference>
<dbReference type="PANTHER" id="PTHR40590:SF1">
    <property type="entry name" value="CYTOPLASMIC PROTEIN"/>
    <property type="match status" value="1"/>
</dbReference>
<dbReference type="AlphaFoldDB" id="A0A846QX32"/>
<accession>A0A846QX32</accession>
<evidence type="ECO:0000313" key="1">
    <source>
        <dbReference type="EMBL" id="NJB72911.1"/>
    </source>
</evidence>
<dbReference type="InterPro" id="IPR047111">
    <property type="entry name" value="YbaP-like"/>
</dbReference>
<proteinExistence type="predicted"/>
<reference evidence="1 2" key="1">
    <citation type="submission" date="2020-03" db="EMBL/GenBank/DDBJ databases">
        <title>Genomic Encyclopedia of Type Strains, Phase IV (KMG-IV): sequencing the most valuable type-strain genomes for metagenomic binning, comparative biology and taxonomic classification.</title>
        <authorList>
            <person name="Goeker M."/>
        </authorList>
    </citation>
    <scope>NUCLEOTIDE SEQUENCE [LARGE SCALE GENOMIC DNA]</scope>
    <source>
        <strain evidence="1 2">DSM 29762</strain>
    </source>
</reference>
<name>A0A846QX32_9FLAO</name>
<keyword evidence="2" id="KW-1185">Reference proteome</keyword>
<gene>
    <name evidence="1" type="ORF">GGR42_003409</name>
</gene>
<evidence type="ECO:0000313" key="2">
    <source>
        <dbReference type="Proteomes" id="UP000590442"/>
    </source>
</evidence>
<organism evidence="1 2">
    <name type="scientific">Saonia flava</name>
    <dbReference type="NCBI Taxonomy" id="523696"/>
    <lineage>
        <taxon>Bacteria</taxon>
        <taxon>Pseudomonadati</taxon>
        <taxon>Bacteroidota</taxon>
        <taxon>Flavobacteriia</taxon>
        <taxon>Flavobacteriales</taxon>
        <taxon>Flavobacteriaceae</taxon>
        <taxon>Saonia</taxon>
    </lineage>
</organism>
<dbReference type="Pfam" id="PF01963">
    <property type="entry name" value="TraB_PrgY_gumN"/>
    <property type="match status" value="1"/>
</dbReference>
<dbReference type="Proteomes" id="UP000590442">
    <property type="component" value="Unassembled WGS sequence"/>
</dbReference>
<comment type="caution">
    <text evidence="1">The sequence shown here is derived from an EMBL/GenBank/DDBJ whole genome shotgun (WGS) entry which is preliminary data.</text>
</comment>
<sequence>MNKLITIIAFLLPFQSAIGQNTILWKVTDTINGKISMVVGTFHQYGNSFVDSIPEIQDALLQSELAIFESIDDSDSATKIINSRTQTNQISKHLKRKDFEKLKIISKNWKVNLYKLKPIELRWKLHQVFVETKCKTVKASDEWDHFDNYLIHKAKKNQIEIYGLESDSLQLSLIEEEYDYPEWKKEKKIIGYWIKKVMSKKLAKTDCSLAKKYRNFDLDYSFSEDCADDIILNKRNEDWMKTIPNFLETKNCFIAVGLFHLYKKCGLIQQLKSFGFKVEPIKI</sequence>
<dbReference type="PANTHER" id="PTHR40590">
    <property type="entry name" value="CYTOPLASMIC PROTEIN-RELATED"/>
    <property type="match status" value="1"/>
</dbReference>